<evidence type="ECO:0000259" key="1">
    <source>
        <dbReference type="PROSITE" id="PS51746"/>
    </source>
</evidence>
<dbReference type="KEGG" id="mbr:MONBRDRAFT_22786"/>
<dbReference type="GO" id="GO:1902531">
    <property type="term" value="P:regulation of intracellular signal transduction"/>
    <property type="evidence" value="ECO:0000318"/>
    <property type="project" value="GO_Central"/>
</dbReference>
<sequence length="310" mass="33719">MLNSPPPDVPTSSLSAHLDKLGELEEAHRIVQRALDAAFVDCHKAMHQLYRSWPQRRDKHYSTAGTTATLLLCTRHDLFLANVGDSDAFYYCLGADEPQCLTVSHLPNIPSEVRRIRNCGGRISAMRVCWTRLSASSGQRVSVPFLNMTRALGDFWSWNPASEAYIVDPHPHTCHRLRQPDEDDFVIMASDGLWDCLPPATAGVVVRESLAKNCCPAPALVECALQFTRSHNIKCDNVSVTVVFLRGRAACPLHASVSRSSRASTPCYSHHTSDSGISSGYAGSLDAAGLNGSLCADVLQSHGSSGYLNA</sequence>
<dbReference type="InterPro" id="IPR015655">
    <property type="entry name" value="PP2C"/>
</dbReference>
<evidence type="ECO:0000313" key="3">
    <source>
        <dbReference type="Proteomes" id="UP000001357"/>
    </source>
</evidence>
<dbReference type="SMART" id="SM00332">
    <property type="entry name" value="PP2Cc"/>
    <property type="match status" value="1"/>
</dbReference>
<dbReference type="PANTHER" id="PTHR47992">
    <property type="entry name" value="PROTEIN PHOSPHATASE"/>
    <property type="match status" value="1"/>
</dbReference>
<dbReference type="eggNOG" id="KOG0698">
    <property type="taxonomic scope" value="Eukaryota"/>
</dbReference>
<dbReference type="GO" id="GO:0005634">
    <property type="term" value="C:nucleus"/>
    <property type="evidence" value="ECO:0000318"/>
    <property type="project" value="GO_Central"/>
</dbReference>
<dbReference type="PROSITE" id="PS51746">
    <property type="entry name" value="PPM_2"/>
    <property type="match status" value="1"/>
</dbReference>
<dbReference type="GO" id="GO:0004722">
    <property type="term" value="F:protein serine/threonine phosphatase activity"/>
    <property type="evidence" value="ECO:0000318"/>
    <property type="project" value="GO_Central"/>
</dbReference>
<dbReference type="CDD" id="cd00143">
    <property type="entry name" value="PP2Cc"/>
    <property type="match status" value="1"/>
</dbReference>
<organism evidence="2 3">
    <name type="scientific">Monosiga brevicollis</name>
    <name type="common">Choanoflagellate</name>
    <dbReference type="NCBI Taxonomy" id="81824"/>
    <lineage>
        <taxon>Eukaryota</taxon>
        <taxon>Choanoflagellata</taxon>
        <taxon>Craspedida</taxon>
        <taxon>Salpingoecidae</taxon>
        <taxon>Monosiga</taxon>
    </lineage>
</organism>
<dbReference type="Pfam" id="PF00481">
    <property type="entry name" value="PP2C"/>
    <property type="match status" value="1"/>
</dbReference>
<dbReference type="GO" id="GO:0005829">
    <property type="term" value="C:cytosol"/>
    <property type="evidence" value="ECO:0000318"/>
    <property type="project" value="GO_Central"/>
</dbReference>
<reference evidence="2 3" key="1">
    <citation type="journal article" date="2008" name="Nature">
        <title>The genome of the choanoflagellate Monosiga brevicollis and the origin of metazoans.</title>
        <authorList>
            <consortium name="JGI Sequencing"/>
            <person name="King N."/>
            <person name="Westbrook M.J."/>
            <person name="Young S.L."/>
            <person name="Kuo A."/>
            <person name="Abedin M."/>
            <person name="Chapman J."/>
            <person name="Fairclough S."/>
            <person name="Hellsten U."/>
            <person name="Isogai Y."/>
            <person name="Letunic I."/>
            <person name="Marr M."/>
            <person name="Pincus D."/>
            <person name="Putnam N."/>
            <person name="Rokas A."/>
            <person name="Wright K.J."/>
            <person name="Zuzow R."/>
            <person name="Dirks W."/>
            <person name="Good M."/>
            <person name="Goodstein D."/>
            <person name="Lemons D."/>
            <person name="Li W."/>
            <person name="Lyons J.B."/>
            <person name="Morris A."/>
            <person name="Nichols S."/>
            <person name="Richter D.J."/>
            <person name="Salamov A."/>
            <person name="Bork P."/>
            <person name="Lim W.A."/>
            <person name="Manning G."/>
            <person name="Miller W.T."/>
            <person name="McGinnis W."/>
            <person name="Shapiro H."/>
            <person name="Tjian R."/>
            <person name="Grigoriev I.V."/>
            <person name="Rokhsar D."/>
        </authorList>
    </citation>
    <scope>NUCLEOTIDE SEQUENCE [LARGE SCALE GENOMIC DNA]</scope>
    <source>
        <strain evidence="3">MX1 / ATCC 50154</strain>
    </source>
</reference>
<gene>
    <name evidence="2" type="ORF">MONBRDRAFT_22786</name>
</gene>
<dbReference type="InterPro" id="IPR036457">
    <property type="entry name" value="PPM-type-like_dom_sf"/>
</dbReference>
<accession>A9US29</accession>
<dbReference type="EMBL" id="CH991544">
    <property type="protein sequence ID" value="EDQ91707.1"/>
    <property type="molecule type" value="Genomic_DNA"/>
</dbReference>
<dbReference type="Proteomes" id="UP000001357">
    <property type="component" value="Unassembled WGS sequence"/>
</dbReference>
<proteinExistence type="predicted"/>
<evidence type="ECO:0000313" key="2">
    <source>
        <dbReference type="EMBL" id="EDQ91707.1"/>
    </source>
</evidence>
<dbReference type="RefSeq" id="XP_001742993.1">
    <property type="nucleotide sequence ID" value="XM_001742941.1"/>
</dbReference>
<keyword evidence="3" id="KW-1185">Reference proteome</keyword>
<dbReference type="Gene3D" id="3.60.40.10">
    <property type="entry name" value="PPM-type phosphatase domain"/>
    <property type="match status" value="1"/>
</dbReference>
<feature type="domain" description="PPM-type phosphatase" evidence="1">
    <location>
        <begin position="1"/>
        <end position="245"/>
    </location>
</feature>
<dbReference type="AlphaFoldDB" id="A9US29"/>
<name>A9US29_MONBE</name>
<dbReference type="InParanoid" id="A9US29"/>
<dbReference type="SUPFAM" id="SSF81606">
    <property type="entry name" value="PP2C-like"/>
    <property type="match status" value="1"/>
</dbReference>
<dbReference type="OMA" id="AYEQCER"/>
<dbReference type="GeneID" id="5888536"/>
<dbReference type="InterPro" id="IPR001932">
    <property type="entry name" value="PPM-type_phosphatase-like_dom"/>
</dbReference>
<protein>
    <recommendedName>
        <fullName evidence="1">PPM-type phosphatase domain-containing protein</fullName>
    </recommendedName>
</protein>
<dbReference type="STRING" id="81824.A9US29"/>